<proteinExistence type="inferred from homology"/>
<dbReference type="InterPro" id="IPR042070">
    <property type="entry name" value="PucR_C-HTH_sf"/>
</dbReference>
<protein>
    <submittedName>
        <fullName evidence="5">PucR family transcriptional regulator</fullName>
    </submittedName>
</protein>
<feature type="domain" description="PucR C-terminal helix-turn-helix" evidence="3">
    <location>
        <begin position="322"/>
        <end position="379"/>
    </location>
</feature>
<dbReference type="Pfam" id="PF07905">
    <property type="entry name" value="PucR"/>
    <property type="match status" value="1"/>
</dbReference>
<dbReference type="InterPro" id="IPR041522">
    <property type="entry name" value="CdaR_GGDEF"/>
</dbReference>
<dbReference type="InterPro" id="IPR025736">
    <property type="entry name" value="PucR_C-HTH_dom"/>
</dbReference>
<organism evidence="5 6">
    <name type="scientific">Blautia faecis</name>
    <dbReference type="NCBI Taxonomy" id="871665"/>
    <lineage>
        <taxon>Bacteria</taxon>
        <taxon>Bacillati</taxon>
        <taxon>Bacillota</taxon>
        <taxon>Clostridia</taxon>
        <taxon>Lachnospirales</taxon>
        <taxon>Lachnospiraceae</taxon>
        <taxon>Blautia</taxon>
    </lineage>
</organism>
<evidence type="ECO:0000256" key="1">
    <source>
        <dbReference type="ARBA" id="ARBA00006754"/>
    </source>
</evidence>
<dbReference type="InterPro" id="IPR051448">
    <property type="entry name" value="CdaR-like_regulators"/>
</dbReference>
<dbReference type="PANTHER" id="PTHR33744">
    <property type="entry name" value="CARBOHYDRATE DIACID REGULATOR"/>
    <property type="match status" value="1"/>
</dbReference>
<comment type="similarity">
    <text evidence="1">Belongs to the CdaR family.</text>
</comment>
<feature type="domain" description="Purine catabolism PurC-like" evidence="2">
    <location>
        <begin position="17"/>
        <end position="122"/>
    </location>
</feature>
<dbReference type="Pfam" id="PF17853">
    <property type="entry name" value="GGDEF_2"/>
    <property type="match status" value="1"/>
</dbReference>
<dbReference type="EMBL" id="JAAITS010000032">
    <property type="protein sequence ID" value="NSG86079.1"/>
    <property type="molecule type" value="Genomic_DNA"/>
</dbReference>
<dbReference type="Gene3D" id="1.10.10.2840">
    <property type="entry name" value="PucR C-terminal helix-turn-helix domain"/>
    <property type="match status" value="1"/>
</dbReference>
<evidence type="ECO:0000313" key="6">
    <source>
        <dbReference type="Proteomes" id="UP001644719"/>
    </source>
</evidence>
<gene>
    <name evidence="5" type="ORF">G5B17_11825</name>
</gene>
<accession>A0ABX2H9P1</accession>
<dbReference type="PANTHER" id="PTHR33744:SF1">
    <property type="entry name" value="DNA-BINDING TRANSCRIPTIONAL ACTIVATOR ADER"/>
    <property type="match status" value="1"/>
</dbReference>
<sequence>MSFTIQDMMLTAETRYEMKFLAGKNGWSNSISWVHLLEDTTIIQNFWGKELAVTTGLGFPEKEDWMHLAQQLNRYHASGLVINVGQYIYEVPEELKAYCDENDLPLLTVPWEVHLSDMIKDFSIHVFLQDTTDEQIASALIAAIETPDNQDAYRKDLLQYFDVDGSFQVLLMTCEGLDSMDTVERKKLSYRIQVYLEDITHNGSFFYYNSDFVLVANALSEEYLCRLVEGAIKRGKRRMPGLQLCVGIGSSCMDISQLSISYQRAKAAAHIAMTQKKQVVKFDDCGLFRLLYMVKDKEILKEMETECLAALEEYDRRYHAGYVETLQSYLKHNGSIQAVAAELYTHRNTVLYRIGNIRKILGNELKTPEERLPYQIAFYIRNMHGQI</sequence>
<evidence type="ECO:0000259" key="2">
    <source>
        <dbReference type="Pfam" id="PF07905"/>
    </source>
</evidence>
<evidence type="ECO:0000259" key="4">
    <source>
        <dbReference type="Pfam" id="PF17853"/>
    </source>
</evidence>
<comment type="caution">
    <text evidence="5">The sequence shown here is derived from an EMBL/GenBank/DDBJ whole genome shotgun (WGS) entry which is preliminary data.</text>
</comment>
<dbReference type="Pfam" id="PF13556">
    <property type="entry name" value="HTH_30"/>
    <property type="match status" value="1"/>
</dbReference>
<keyword evidence="6" id="KW-1185">Reference proteome</keyword>
<reference evidence="5 6" key="1">
    <citation type="journal article" date="2020" name="Cell Host Microbe">
        <title>Functional and Genomic Variation between Human-Derived Isolates of Lachnospiraceae Reveals Inter- and Intra-Species Diversity.</title>
        <authorList>
            <person name="Sorbara M.T."/>
            <person name="Littmann E.R."/>
            <person name="Fontana E."/>
            <person name="Moody T.U."/>
            <person name="Kohout C.E."/>
            <person name="Gjonbalaj M."/>
            <person name="Eaton V."/>
            <person name="Seok R."/>
            <person name="Leiner I.M."/>
            <person name="Pamer E.G."/>
        </authorList>
    </citation>
    <scope>NUCLEOTIDE SEQUENCE [LARGE SCALE GENOMIC DNA]</scope>
    <source>
        <strain evidence="5 6">MSK.17.74</strain>
    </source>
</reference>
<feature type="domain" description="CdaR GGDEF-like" evidence="4">
    <location>
        <begin position="161"/>
        <end position="271"/>
    </location>
</feature>
<evidence type="ECO:0000259" key="3">
    <source>
        <dbReference type="Pfam" id="PF13556"/>
    </source>
</evidence>
<dbReference type="Proteomes" id="UP001644719">
    <property type="component" value="Unassembled WGS sequence"/>
</dbReference>
<name>A0ABX2H9P1_9FIRM</name>
<evidence type="ECO:0000313" key="5">
    <source>
        <dbReference type="EMBL" id="NSG86079.1"/>
    </source>
</evidence>
<dbReference type="InterPro" id="IPR012914">
    <property type="entry name" value="PucR_dom"/>
</dbReference>
<dbReference type="RefSeq" id="WP_173769934.1">
    <property type="nucleotide sequence ID" value="NZ_JAAITS010000032.1"/>
</dbReference>